<gene>
    <name evidence="1" type="ORF">NP493_442g02032</name>
</gene>
<evidence type="ECO:0008006" key="3">
    <source>
        <dbReference type="Google" id="ProtNLM"/>
    </source>
</evidence>
<dbReference type="Proteomes" id="UP001209878">
    <property type="component" value="Unassembled WGS sequence"/>
</dbReference>
<dbReference type="SUPFAM" id="SSF57903">
    <property type="entry name" value="FYVE/PHD zinc finger"/>
    <property type="match status" value="1"/>
</dbReference>
<dbReference type="AlphaFoldDB" id="A0AAD9L123"/>
<organism evidence="1 2">
    <name type="scientific">Ridgeia piscesae</name>
    <name type="common">Tubeworm</name>
    <dbReference type="NCBI Taxonomy" id="27915"/>
    <lineage>
        <taxon>Eukaryota</taxon>
        <taxon>Metazoa</taxon>
        <taxon>Spiralia</taxon>
        <taxon>Lophotrochozoa</taxon>
        <taxon>Annelida</taxon>
        <taxon>Polychaeta</taxon>
        <taxon>Sedentaria</taxon>
        <taxon>Canalipalpata</taxon>
        <taxon>Sabellida</taxon>
        <taxon>Siboglinidae</taxon>
        <taxon>Ridgeia</taxon>
    </lineage>
</organism>
<sequence>MTPNATSHTYTVSLEASSDIVLSAIHKFDSLNNKAKIAVCKRCRLSRNKENSYFNISPLTSILLLLMKSGDVSPNPGSSERKRIYTPKHPWSRCGKGVTGRSRAISCDSCDQWTHNKCAGICSNDEYDELYSSGGEFAFPCNQCTLHALPLADDSDRPPIITQRNDFMSEIVDDTADQSTSERPLDFDIQRV</sequence>
<name>A0AAD9L123_RIDPI</name>
<accession>A0AAD9L123</accession>
<proteinExistence type="predicted"/>
<dbReference type="InterPro" id="IPR011011">
    <property type="entry name" value="Znf_FYVE_PHD"/>
</dbReference>
<dbReference type="EMBL" id="JAODUO010000442">
    <property type="protein sequence ID" value="KAK2180463.1"/>
    <property type="molecule type" value="Genomic_DNA"/>
</dbReference>
<evidence type="ECO:0000313" key="2">
    <source>
        <dbReference type="Proteomes" id="UP001209878"/>
    </source>
</evidence>
<evidence type="ECO:0000313" key="1">
    <source>
        <dbReference type="EMBL" id="KAK2180463.1"/>
    </source>
</evidence>
<comment type="caution">
    <text evidence="1">The sequence shown here is derived from an EMBL/GenBank/DDBJ whole genome shotgun (WGS) entry which is preliminary data.</text>
</comment>
<dbReference type="Gene3D" id="3.30.40.10">
    <property type="entry name" value="Zinc/RING finger domain, C3HC4 (zinc finger)"/>
    <property type="match status" value="1"/>
</dbReference>
<reference evidence="1" key="1">
    <citation type="journal article" date="2023" name="Mol. Biol. Evol.">
        <title>Third-Generation Sequencing Reveals the Adaptive Role of the Epigenome in Three Deep-Sea Polychaetes.</title>
        <authorList>
            <person name="Perez M."/>
            <person name="Aroh O."/>
            <person name="Sun Y."/>
            <person name="Lan Y."/>
            <person name="Juniper S.K."/>
            <person name="Young C.R."/>
            <person name="Angers B."/>
            <person name="Qian P.Y."/>
        </authorList>
    </citation>
    <scope>NUCLEOTIDE SEQUENCE</scope>
    <source>
        <strain evidence="1">R07B-5</strain>
    </source>
</reference>
<keyword evidence="2" id="KW-1185">Reference proteome</keyword>
<protein>
    <recommendedName>
        <fullName evidence="3">Zinc finger PHD-type domain-containing protein</fullName>
    </recommendedName>
</protein>
<dbReference type="InterPro" id="IPR013083">
    <property type="entry name" value="Znf_RING/FYVE/PHD"/>
</dbReference>